<evidence type="ECO:0000313" key="2">
    <source>
        <dbReference type="Proteomes" id="UP000236454"/>
    </source>
</evidence>
<dbReference type="STRING" id="477690.SAMN05216474_1477"/>
<evidence type="ECO:0008006" key="3">
    <source>
        <dbReference type="Google" id="ProtNLM"/>
    </source>
</evidence>
<evidence type="ECO:0000313" key="1">
    <source>
        <dbReference type="EMBL" id="SFT63820.1"/>
    </source>
</evidence>
<protein>
    <recommendedName>
        <fullName evidence="3">DUF2116 family Zn-ribbon domain-containing protein</fullName>
    </recommendedName>
</protein>
<dbReference type="OrthoDB" id="5187906at2"/>
<dbReference type="AlphaFoldDB" id="A0A1I6ZMF0"/>
<organism evidence="1 2">
    <name type="scientific">Lishizhenia tianjinensis</name>
    <dbReference type="NCBI Taxonomy" id="477690"/>
    <lineage>
        <taxon>Bacteria</taxon>
        <taxon>Pseudomonadati</taxon>
        <taxon>Bacteroidota</taxon>
        <taxon>Flavobacteriia</taxon>
        <taxon>Flavobacteriales</taxon>
        <taxon>Crocinitomicaceae</taxon>
        <taxon>Lishizhenia</taxon>
    </lineage>
</organism>
<proteinExistence type="predicted"/>
<sequence length="121" mass="14252">MKAVICENCKEEFKGRSNKKFCSSSCKNQFHNQRNKEKNALFTALNRQLQRNYSVLNQTFDIYRSSPVKLEILEKQGFSTDYHTHNFNAPDGSRYVMIYDLGYKHAFDNQVQIVQMEVELN</sequence>
<dbReference type="EMBL" id="FPAS01000002">
    <property type="protein sequence ID" value="SFT63820.1"/>
    <property type="molecule type" value="Genomic_DNA"/>
</dbReference>
<dbReference type="Proteomes" id="UP000236454">
    <property type="component" value="Unassembled WGS sequence"/>
</dbReference>
<accession>A0A1I6ZMF0</accession>
<keyword evidence="2" id="KW-1185">Reference proteome</keyword>
<name>A0A1I6ZMF0_9FLAO</name>
<gene>
    <name evidence="1" type="ORF">SAMN05216474_1477</name>
</gene>
<dbReference type="RefSeq" id="WP_090247722.1">
    <property type="nucleotide sequence ID" value="NZ_FPAS01000002.1"/>
</dbReference>
<reference evidence="1 2" key="1">
    <citation type="submission" date="2016-10" db="EMBL/GenBank/DDBJ databases">
        <authorList>
            <person name="de Groot N.N."/>
        </authorList>
    </citation>
    <scope>NUCLEOTIDE SEQUENCE [LARGE SCALE GENOMIC DNA]</scope>
    <source>
        <strain evidence="1 2">CGMCC 1.7005</strain>
    </source>
</reference>